<name>A0ABV6R273_9CAUL</name>
<evidence type="ECO:0000256" key="1">
    <source>
        <dbReference type="SAM" id="MobiDB-lite"/>
    </source>
</evidence>
<protein>
    <submittedName>
        <fullName evidence="2">Uncharacterized protein</fullName>
    </submittedName>
</protein>
<dbReference type="RefSeq" id="WP_376835001.1">
    <property type="nucleotide sequence ID" value="NZ_JBHLSW010000003.1"/>
</dbReference>
<comment type="caution">
    <text evidence="2">The sequence shown here is derived from an EMBL/GenBank/DDBJ whole genome shotgun (WGS) entry which is preliminary data.</text>
</comment>
<accession>A0ABV6R273</accession>
<dbReference type="Proteomes" id="UP001589906">
    <property type="component" value="Unassembled WGS sequence"/>
</dbReference>
<evidence type="ECO:0000313" key="2">
    <source>
        <dbReference type="EMBL" id="MFC0633289.1"/>
    </source>
</evidence>
<feature type="compositionally biased region" description="Basic and acidic residues" evidence="1">
    <location>
        <begin position="55"/>
        <end position="76"/>
    </location>
</feature>
<evidence type="ECO:0000313" key="3">
    <source>
        <dbReference type="Proteomes" id="UP001589906"/>
    </source>
</evidence>
<sequence length="76" mass="8208">MRVRFIADYDYTPSRERRVTIAYKAGSELTVKREAGEAAVAAGAAEEIETFNDAPLEKVDHDGDGRPGGARKADPA</sequence>
<dbReference type="EMBL" id="JBHLSW010000003">
    <property type="protein sequence ID" value="MFC0633289.1"/>
    <property type="molecule type" value="Genomic_DNA"/>
</dbReference>
<gene>
    <name evidence="2" type="ORF">ACFFGE_05270</name>
</gene>
<proteinExistence type="predicted"/>
<keyword evidence="3" id="KW-1185">Reference proteome</keyword>
<reference evidence="2 3" key="1">
    <citation type="submission" date="2024-09" db="EMBL/GenBank/DDBJ databases">
        <authorList>
            <person name="Sun Q."/>
            <person name="Mori K."/>
        </authorList>
    </citation>
    <scope>NUCLEOTIDE SEQUENCE [LARGE SCALE GENOMIC DNA]</scope>
    <source>
        <strain evidence="2 3">NCAIM B.02621</strain>
    </source>
</reference>
<organism evidence="2 3">
    <name type="scientific">Brevundimonas balnearis</name>
    <dbReference type="NCBI Taxonomy" id="1572858"/>
    <lineage>
        <taxon>Bacteria</taxon>
        <taxon>Pseudomonadati</taxon>
        <taxon>Pseudomonadota</taxon>
        <taxon>Alphaproteobacteria</taxon>
        <taxon>Caulobacterales</taxon>
        <taxon>Caulobacteraceae</taxon>
        <taxon>Brevundimonas</taxon>
    </lineage>
</organism>
<feature type="region of interest" description="Disordered" evidence="1">
    <location>
        <begin position="52"/>
        <end position="76"/>
    </location>
</feature>